<evidence type="ECO:0000256" key="4">
    <source>
        <dbReference type="ARBA" id="ARBA00022475"/>
    </source>
</evidence>
<evidence type="ECO:0000256" key="8">
    <source>
        <dbReference type="RuleBase" id="RU363041"/>
    </source>
</evidence>
<feature type="transmembrane region" description="Helical" evidence="8">
    <location>
        <begin position="101"/>
        <end position="118"/>
    </location>
</feature>
<dbReference type="Proteomes" id="UP000003178">
    <property type="component" value="Unassembled WGS sequence"/>
</dbReference>
<feature type="transmembrane region" description="Helical" evidence="8">
    <location>
        <begin position="138"/>
        <end position="171"/>
    </location>
</feature>
<dbReference type="PANTHER" id="PTHR30269">
    <property type="entry name" value="TRANSMEMBRANE PROTEIN YFCA"/>
    <property type="match status" value="1"/>
</dbReference>
<sequence>MEITLKTFIIICPFLFLAGLIDAIGGGGGLISLPAYLIAGLPPHTAIATNKMSSTFGTTLATLRFIKNKLVNFKLAVPAVIAAIIGSSIGAHISLLVDDKVMIYVLVLVLPISAFFVLNKKTFHDYGSDEIVLDKRTYVTACVAAFFIGIYDGFYGPGTGTFLIIAFTVFAKMSVKTSNAQAKVINLTTNITALIIFILNGQVMFMIGIVAAICNMIGGYIGAGLVMKNGARIVKPSILFALFLLVLKVTGII</sequence>
<dbReference type="GO" id="GO:0005886">
    <property type="term" value="C:plasma membrane"/>
    <property type="evidence" value="ECO:0007669"/>
    <property type="project" value="UniProtKB-SubCell"/>
</dbReference>
<dbReference type="InterPro" id="IPR052017">
    <property type="entry name" value="TSUP"/>
</dbReference>
<dbReference type="AlphaFoldDB" id="B6G070"/>
<dbReference type="PANTHER" id="PTHR30269:SF0">
    <property type="entry name" value="MEMBRANE TRANSPORTER PROTEIN YFCA-RELATED"/>
    <property type="match status" value="1"/>
</dbReference>
<feature type="transmembrane region" description="Helical" evidence="8">
    <location>
        <begin position="191"/>
        <end position="221"/>
    </location>
</feature>
<comment type="subcellular location">
    <subcellularLocation>
        <location evidence="1 8">Cell membrane</location>
        <topology evidence="1 8">Multi-pass membrane protein</topology>
    </subcellularLocation>
</comment>
<keyword evidence="6 8" id="KW-1133">Transmembrane helix</keyword>
<dbReference type="Pfam" id="PF01925">
    <property type="entry name" value="TauE"/>
    <property type="match status" value="1"/>
</dbReference>
<protein>
    <recommendedName>
        <fullName evidence="8">Probable membrane transporter protein</fullName>
    </recommendedName>
</protein>
<dbReference type="EMBL" id="ABWP01000060">
    <property type="protein sequence ID" value="EEA84898.1"/>
    <property type="molecule type" value="Genomic_DNA"/>
</dbReference>
<comment type="caution">
    <text evidence="9">The sequence shown here is derived from an EMBL/GenBank/DDBJ whole genome shotgun (WGS) entry which is preliminary data.</text>
</comment>
<comment type="similarity">
    <text evidence="2 8">Belongs to the 4-toluene sulfonate uptake permease (TSUP) (TC 2.A.102) family.</text>
</comment>
<gene>
    <name evidence="9" type="ORF">CLOHIR_01526</name>
</gene>
<dbReference type="RefSeq" id="WP_006440445.1">
    <property type="nucleotide sequence ID" value="NZ_DS995356.1"/>
</dbReference>
<dbReference type="InterPro" id="IPR002781">
    <property type="entry name" value="TM_pro_TauE-like"/>
</dbReference>
<feature type="transmembrane region" description="Helical" evidence="8">
    <location>
        <begin position="233"/>
        <end position="252"/>
    </location>
</feature>
<dbReference type="eggNOG" id="COG0730">
    <property type="taxonomic scope" value="Bacteria"/>
</dbReference>
<dbReference type="OrthoDB" id="554695at2"/>
<keyword evidence="4 8" id="KW-1003">Cell membrane</keyword>
<name>B6G070_PEPHT</name>
<evidence type="ECO:0000256" key="7">
    <source>
        <dbReference type="ARBA" id="ARBA00023136"/>
    </source>
</evidence>
<evidence type="ECO:0000256" key="2">
    <source>
        <dbReference type="ARBA" id="ARBA00009142"/>
    </source>
</evidence>
<feature type="transmembrane region" description="Helical" evidence="8">
    <location>
        <begin position="71"/>
        <end position="95"/>
    </location>
</feature>
<evidence type="ECO:0000256" key="6">
    <source>
        <dbReference type="ARBA" id="ARBA00022989"/>
    </source>
</evidence>
<dbReference type="HOGENOM" id="CLU_045498_2_3_9"/>
<evidence type="ECO:0000256" key="5">
    <source>
        <dbReference type="ARBA" id="ARBA00022692"/>
    </source>
</evidence>
<evidence type="ECO:0000313" key="9">
    <source>
        <dbReference type="EMBL" id="EEA84898.1"/>
    </source>
</evidence>
<accession>B6G070</accession>
<evidence type="ECO:0000256" key="3">
    <source>
        <dbReference type="ARBA" id="ARBA00022448"/>
    </source>
</evidence>
<reference evidence="9 10" key="2">
    <citation type="submission" date="2008-10" db="EMBL/GenBank/DDBJ databases">
        <title>Draft genome sequence of Clostridium hiranonis (DSM 13275).</title>
        <authorList>
            <person name="Sudarsanam P."/>
            <person name="Ley R."/>
            <person name="Guruge J."/>
            <person name="Turnbaugh P.J."/>
            <person name="Mahowald M."/>
            <person name="Liep D."/>
            <person name="Gordon J."/>
        </authorList>
    </citation>
    <scope>NUCLEOTIDE SEQUENCE [LARGE SCALE GENOMIC DNA]</scope>
    <source>
        <strain evidence="9 10">DSM 13275</strain>
    </source>
</reference>
<keyword evidence="7 8" id="KW-0472">Membrane</keyword>
<keyword evidence="5 8" id="KW-0812">Transmembrane</keyword>
<evidence type="ECO:0000313" key="10">
    <source>
        <dbReference type="Proteomes" id="UP000003178"/>
    </source>
</evidence>
<reference evidence="9 10" key="1">
    <citation type="submission" date="2008-09" db="EMBL/GenBank/DDBJ databases">
        <authorList>
            <person name="Fulton L."/>
            <person name="Clifton S."/>
            <person name="Fulton B."/>
            <person name="Xu J."/>
            <person name="Minx P."/>
            <person name="Pepin K.H."/>
            <person name="Johnson M."/>
            <person name="Thiruvilangam P."/>
            <person name="Bhonagiri V."/>
            <person name="Nash W.E."/>
            <person name="Mardis E.R."/>
            <person name="Wilson R.K."/>
        </authorList>
    </citation>
    <scope>NUCLEOTIDE SEQUENCE [LARGE SCALE GENOMIC DNA]</scope>
    <source>
        <strain evidence="9 10">DSM 13275</strain>
    </source>
</reference>
<proteinExistence type="inferred from homology"/>
<organism evidence="9 10">
    <name type="scientific">Peptacetobacter hiranonis (strain DSM 13275 / JCM 10541 / KCTC 15199 / TO-931)</name>
    <name type="common">Clostridium hiranonis</name>
    <dbReference type="NCBI Taxonomy" id="500633"/>
    <lineage>
        <taxon>Bacteria</taxon>
        <taxon>Bacillati</taxon>
        <taxon>Bacillota</taxon>
        <taxon>Clostridia</taxon>
        <taxon>Peptostreptococcales</taxon>
        <taxon>Peptostreptococcaceae</taxon>
        <taxon>Peptacetobacter</taxon>
    </lineage>
</organism>
<keyword evidence="10" id="KW-1185">Reference proteome</keyword>
<dbReference type="STRING" id="500633.CLOHIR_01526"/>
<evidence type="ECO:0000256" key="1">
    <source>
        <dbReference type="ARBA" id="ARBA00004651"/>
    </source>
</evidence>
<keyword evidence="3" id="KW-0813">Transport</keyword>